<dbReference type="PANTHER" id="PTHR12560">
    <property type="entry name" value="LONGEVITY ASSURANCE FACTOR 1 LAG1"/>
    <property type="match status" value="1"/>
</dbReference>
<reference evidence="9 10" key="1">
    <citation type="submission" date="2016-06" db="EMBL/GenBank/DDBJ databases">
        <authorList>
            <consortium name="Pathogen Informatics"/>
        </authorList>
    </citation>
    <scope>NUCLEOTIDE SEQUENCE [LARGE SCALE GENOMIC DNA]</scope>
</reference>
<feature type="transmembrane region" description="Helical" evidence="6">
    <location>
        <begin position="123"/>
        <end position="144"/>
    </location>
</feature>
<evidence type="ECO:0000256" key="7">
    <source>
        <dbReference type="SAM" id="SignalP"/>
    </source>
</evidence>
<dbReference type="Proteomes" id="UP000219813">
    <property type="component" value="Chromosome 6"/>
</dbReference>
<feature type="transmembrane region" description="Helical" evidence="6">
    <location>
        <begin position="76"/>
        <end position="94"/>
    </location>
</feature>
<evidence type="ECO:0000313" key="9">
    <source>
        <dbReference type="EMBL" id="SBT86680.1"/>
    </source>
</evidence>
<dbReference type="KEGG" id="pmal:PMUG01_06016700"/>
<keyword evidence="4 5" id="KW-0472">Membrane</keyword>
<dbReference type="VEuPathDB" id="PlasmoDB:PmUG01_06016700"/>
<keyword evidence="3 6" id="KW-1133">Transmembrane helix</keyword>
<dbReference type="PANTHER" id="PTHR12560:SF0">
    <property type="entry name" value="LD18904P"/>
    <property type="match status" value="1"/>
</dbReference>
<dbReference type="RefSeq" id="XP_028859824.1">
    <property type="nucleotide sequence ID" value="XM_029003735.1"/>
</dbReference>
<name>A0A1D3JJJ7_PLAMA</name>
<keyword evidence="10" id="KW-1185">Reference proteome</keyword>
<dbReference type="InterPro" id="IPR016439">
    <property type="entry name" value="Lag1/Lac1-like"/>
</dbReference>
<organism evidence="9 10">
    <name type="scientific">Plasmodium malariae</name>
    <dbReference type="NCBI Taxonomy" id="5858"/>
    <lineage>
        <taxon>Eukaryota</taxon>
        <taxon>Sar</taxon>
        <taxon>Alveolata</taxon>
        <taxon>Apicomplexa</taxon>
        <taxon>Aconoidasida</taxon>
        <taxon>Haemosporida</taxon>
        <taxon>Plasmodiidae</taxon>
        <taxon>Plasmodium</taxon>
        <taxon>Plasmodium (Plasmodium)</taxon>
    </lineage>
</organism>
<dbReference type="SMART" id="SM00724">
    <property type="entry name" value="TLC"/>
    <property type="match status" value="1"/>
</dbReference>
<keyword evidence="7" id="KW-0732">Signal</keyword>
<evidence type="ECO:0000256" key="4">
    <source>
        <dbReference type="ARBA" id="ARBA00023136"/>
    </source>
</evidence>
<sequence>MKLDTIFKLLLCVVILFTIQQIWPLHEIRSTLQNGRLLLHIKNAFTKVQSNFSIHLIQKELTSFYDDEYIVPKPSYFIFFVICGCFTFIGKYILNKLSNPIGERMIPKNKWSQRIRKIKVERFNLMFFNLFYFSLISTFGFVALRYQTYFPVEMGGEGNLNDYFVGYPNQKTSNLVHMYYFLNGGYLLTSVYSLLMSEKLPDFYENFLQHLCAIILVYFSYSQNFIRVGSVIMLCHDICEVFSSACRVFVDTRYKLVTVSSFCILFSSWGFLRLYIFAKRCILPVHRNFTMFRSMLPAETLIWLIFLMLVILLMNTYWLVLMAKMFVHFVTSGKTEDILTRATEIEQNERRKKIT</sequence>
<dbReference type="AlphaFoldDB" id="A0A1D3JJJ7"/>
<evidence type="ECO:0000256" key="3">
    <source>
        <dbReference type="ARBA" id="ARBA00022989"/>
    </source>
</evidence>
<dbReference type="OMA" id="IFAKRCI"/>
<evidence type="ECO:0000256" key="6">
    <source>
        <dbReference type="SAM" id="Phobius"/>
    </source>
</evidence>
<dbReference type="GO" id="GO:0046513">
    <property type="term" value="P:ceramide biosynthetic process"/>
    <property type="evidence" value="ECO:0007669"/>
    <property type="project" value="InterPro"/>
</dbReference>
<feature type="domain" description="TLC" evidence="8">
    <location>
        <begin position="118"/>
        <end position="331"/>
    </location>
</feature>
<comment type="subcellular location">
    <subcellularLocation>
        <location evidence="1">Membrane</location>
        <topology evidence="1">Multi-pass membrane protein</topology>
    </subcellularLocation>
</comment>
<proteinExistence type="predicted"/>
<accession>A0A1D3JJJ7</accession>
<dbReference type="EMBL" id="LT594627">
    <property type="protein sequence ID" value="SBT86680.1"/>
    <property type="molecule type" value="Genomic_DNA"/>
</dbReference>
<evidence type="ECO:0000256" key="5">
    <source>
        <dbReference type="PROSITE-ProRule" id="PRU00205"/>
    </source>
</evidence>
<dbReference type="GeneID" id="39867560"/>
<feature type="transmembrane region" description="Helical" evidence="6">
    <location>
        <begin position="298"/>
        <end position="320"/>
    </location>
</feature>
<keyword evidence="2 5" id="KW-0812">Transmembrane</keyword>
<evidence type="ECO:0000259" key="8">
    <source>
        <dbReference type="PROSITE" id="PS50922"/>
    </source>
</evidence>
<dbReference type="InterPro" id="IPR006634">
    <property type="entry name" value="TLC-dom"/>
</dbReference>
<dbReference type="GO" id="GO:0005783">
    <property type="term" value="C:endoplasmic reticulum"/>
    <property type="evidence" value="ECO:0007669"/>
    <property type="project" value="TreeGrafter"/>
</dbReference>
<dbReference type="Pfam" id="PF03798">
    <property type="entry name" value="TRAM_LAG1_CLN8"/>
    <property type="match status" value="1"/>
</dbReference>
<feature type="signal peptide" evidence="7">
    <location>
        <begin position="1"/>
        <end position="24"/>
    </location>
</feature>
<gene>
    <name evidence="9" type="primary">PmUG01_06016700</name>
    <name evidence="9" type="ORF">PMUG01_06016700</name>
</gene>
<feature type="transmembrane region" description="Helical" evidence="6">
    <location>
        <begin position="177"/>
        <end position="195"/>
    </location>
</feature>
<evidence type="ECO:0000256" key="2">
    <source>
        <dbReference type="ARBA" id="ARBA00022692"/>
    </source>
</evidence>
<protein>
    <submittedName>
        <fullName evidence="9">Longevity-assurance (LAG1) protein, putative</fullName>
    </submittedName>
</protein>
<dbReference type="OrthoDB" id="537032at2759"/>
<dbReference type="GO" id="GO:0050291">
    <property type="term" value="F:sphingosine N-acyltransferase activity"/>
    <property type="evidence" value="ECO:0007669"/>
    <property type="project" value="InterPro"/>
</dbReference>
<dbReference type="PIRSF" id="PIRSF005225">
    <property type="entry name" value="LAG1_LAC1"/>
    <property type="match status" value="1"/>
</dbReference>
<feature type="transmembrane region" description="Helical" evidence="6">
    <location>
        <begin position="257"/>
        <end position="277"/>
    </location>
</feature>
<evidence type="ECO:0000313" key="10">
    <source>
        <dbReference type="Proteomes" id="UP000219813"/>
    </source>
</evidence>
<dbReference type="GO" id="GO:0016020">
    <property type="term" value="C:membrane"/>
    <property type="evidence" value="ECO:0007669"/>
    <property type="project" value="UniProtKB-SubCell"/>
</dbReference>
<dbReference type="PROSITE" id="PS50922">
    <property type="entry name" value="TLC"/>
    <property type="match status" value="1"/>
</dbReference>
<feature type="chain" id="PRO_5008915794" evidence="7">
    <location>
        <begin position="25"/>
        <end position="355"/>
    </location>
</feature>
<evidence type="ECO:0000256" key="1">
    <source>
        <dbReference type="ARBA" id="ARBA00004141"/>
    </source>
</evidence>